<proteinExistence type="predicted"/>
<evidence type="ECO:0000313" key="3">
    <source>
        <dbReference type="EMBL" id="AAM41748.1"/>
    </source>
</evidence>
<feature type="domain" description="Integrase catalytic" evidence="2">
    <location>
        <begin position="4"/>
        <end position="93"/>
    </location>
</feature>
<keyword evidence="4" id="KW-1185">Reference proteome</keyword>
<dbReference type="InterPro" id="IPR001584">
    <property type="entry name" value="Integrase_cat-core"/>
</dbReference>
<dbReference type="PANTHER" id="PTHR47515:SF2">
    <property type="entry name" value="INTEGRASE CORE DOMAIN PROTEIN"/>
    <property type="match status" value="1"/>
</dbReference>
<dbReference type="SUPFAM" id="SSF53098">
    <property type="entry name" value="Ribonuclease H-like"/>
    <property type="match status" value="1"/>
</dbReference>
<dbReference type="GO" id="GO:0015074">
    <property type="term" value="P:DNA integration"/>
    <property type="evidence" value="ECO:0007669"/>
    <property type="project" value="InterPro"/>
</dbReference>
<dbReference type="PANTHER" id="PTHR47515">
    <property type="entry name" value="LOW CALCIUM RESPONSE LOCUS PROTEIN T"/>
    <property type="match status" value="1"/>
</dbReference>
<dbReference type="KEGG" id="xcc:XCC2472"/>
<dbReference type="PATRIC" id="fig|190485.4.peg.2638"/>
<dbReference type="HOGENOM" id="CLU_1730698_0_0_6"/>
<evidence type="ECO:0000256" key="1">
    <source>
        <dbReference type="SAM" id="MobiDB-lite"/>
    </source>
</evidence>
<dbReference type="InterPro" id="IPR036397">
    <property type="entry name" value="RNaseH_sf"/>
</dbReference>
<dbReference type="Gene3D" id="3.30.420.10">
    <property type="entry name" value="Ribonuclease H-like superfamily/Ribonuclease H"/>
    <property type="match status" value="1"/>
</dbReference>
<organism evidence="3 4">
    <name type="scientific">Xanthomonas campestris pv. campestris (strain ATCC 33913 / DSM 3586 / NCPPB 528 / LMG 568 / P 25)</name>
    <dbReference type="NCBI Taxonomy" id="190485"/>
    <lineage>
        <taxon>Bacteria</taxon>
        <taxon>Pseudomonadati</taxon>
        <taxon>Pseudomonadota</taxon>
        <taxon>Gammaproteobacteria</taxon>
        <taxon>Lysobacterales</taxon>
        <taxon>Lysobacteraceae</taxon>
        <taxon>Xanthomonas</taxon>
    </lineage>
</organism>
<feature type="region of interest" description="Disordered" evidence="1">
    <location>
        <begin position="124"/>
        <end position="151"/>
    </location>
</feature>
<protein>
    <submittedName>
        <fullName evidence="3">ISD1 transposase</fullName>
    </submittedName>
</protein>
<dbReference type="Pfam" id="PF00665">
    <property type="entry name" value="rve"/>
    <property type="match status" value="1"/>
</dbReference>
<evidence type="ECO:0000313" key="4">
    <source>
        <dbReference type="Proteomes" id="UP000001010"/>
    </source>
</evidence>
<dbReference type="AlphaFoldDB" id="Q8P7Y3"/>
<reference evidence="3 4" key="1">
    <citation type="journal article" date="2002" name="Nature">
        <title>Comparison of the genomes of two Xanthomonas pathogens with differing host specificities.</title>
        <authorList>
            <person name="da Silva A.C."/>
            <person name="Ferro J.A."/>
            <person name="Reinach F.C."/>
            <person name="Farah C.S."/>
            <person name="Furlan L.R."/>
            <person name="Quaggio R.B."/>
            <person name="Monteiro-Vitorello C.B."/>
            <person name="Van Sluys M.A."/>
            <person name="Almeida N.F."/>
            <person name="Alves L.M."/>
            <person name="do Amaral A.M."/>
            <person name="Bertolini M.C."/>
            <person name="Camargo L.E."/>
            <person name="Camarotte G."/>
            <person name="Cannavan F."/>
            <person name="Cardozo J."/>
            <person name="Chambergo F."/>
            <person name="Ciapina L.P."/>
            <person name="Cicarelli R.M."/>
            <person name="Coutinho L.L."/>
            <person name="Cursino-Santos J.R."/>
            <person name="El-Dorry H."/>
            <person name="Faria J.B."/>
            <person name="Ferreira A.J."/>
            <person name="Ferreira R.C."/>
            <person name="Ferro M.I."/>
            <person name="Formighieri E.F."/>
            <person name="Franco M.C."/>
            <person name="Greggio C.C."/>
            <person name="Gruber A."/>
            <person name="Katsuyama A.M."/>
            <person name="Kishi L.T."/>
            <person name="Leite R.P."/>
            <person name="Lemos E.G."/>
            <person name="Lemos M.V."/>
            <person name="Locali E.C."/>
            <person name="Machado M.A."/>
            <person name="Madeira A.M."/>
            <person name="Martinez-Rossi N.M."/>
            <person name="Martins E.C."/>
            <person name="Meidanis J."/>
            <person name="Menck C.F."/>
            <person name="Miyaki C.Y."/>
            <person name="Moon D.H."/>
            <person name="Moreira L.M."/>
            <person name="Novo M.T."/>
            <person name="Okura V.K."/>
            <person name="Oliveira M.C."/>
            <person name="Oliveira V.R."/>
            <person name="Pereira H.A."/>
            <person name="Rossi A."/>
            <person name="Sena J.A."/>
            <person name="Silva C."/>
            <person name="de Souza R.F."/>
            <person name="Spinola L.A."/>
            <person name="Takita M.A."/>
            <person name="Tamura R.E."/>
            <person name="Teixeira E.C."/>
            <person name="Tezza R.I."/>
            <person name="Trindade dos Santos M."/>
            <person name="Truffi D."/>
            <person name="Tsai S.M."/>
            <person name="White F.F."/>
            <person name="Setubal J.C."/>
            <person name="Kitajima J.P."/>
        </authorList>
    </citation>
    <scope>NUCLEOTIDE SEQUENCE [LARGE SCALE GENOMIC DNA]</scope>
    <source>
        <strain evidence="4">ATCC 33913 / DSM 3586 / NCPPB 528 / LMG 568 / P 25</strain>
    </source>
</reference>
<name>Q8P7Y3_XANCP</name>
<gene>
    <name evidence="3" type="ordered locus">XCC2472</name>
</gene>
<dbReference type="EMBL" id="AE008922">
    <property type="protein sequence ID" value="AAM41748.1"/>
    <property type="molecule type" value="Genomic_DNA"/>
</dbReference>
<dbReference type="STRING" id="190485.XCC2472"/>
<dbReference type="Proteomes" id="UP000001010">
    <property type="component" value="Chromosome"/>
</dbReference>
<feature type="compositionally biased region" description="Polar residues" evidence="1">
    <location>
        <begin position="128"/>
        <end position="139"/>
    </location>
</feature>
<evidence type="ECO:0000259" key="2">
    <source>
        <dbReference type="Pfam" id="PF00665"/>
    </source>
</evidence>
<dbReference type="InterPro" id="IPR012337">
    <property type="entry name" value="RNaseH-like_sf"/>
</dbReference>
<accession>Q8P7Y3</accession>
<dbReference type="GO" id="GO:0003676">
    <property type="term" value="F:nucleic acid binding"/>
    <property type="evidence" value="ECO:0007669"/>
    <property type="project" value="InterPro"/>
</dbReference>
<dbReference type="EnsemblBacteria" id="AAM41748">
    <property type="protein sequence ID" value="AAM41748"/>
    <property type="gene ID" value="XCC2472"/>
</dbReference>
<sequence length="151" mass="16655">MHYGAWTSSVTHCFDNRRFRSMTVVDHFTHEWPDIVVDQSLKGDDVADAMTRLVAQRGKPTAIKVDNGSEFSGKVHGSVGIKNRVEPDFSGAANQPITPWWKASTDTCGRSASTRVGSCHWPTHKARSNNGDASITRSGPTVHWHGKLLKN</sequence>